<gene>
    <name evidence="2" type="ORF">AB447_209440</name>
    <name evidence="3" type="ORF">P8828_21295</name>
</gene>
<dbReference type="OrthoDB" id="2589702at2"/>
<evidence type="ECO:0000313" key="4">
    <source>
        <dbReference type="Proteomes" id="UP000036168"/>
    </source>
</evidence>
<evidence type="ECO:0000313" key="3">
    <source>
        <dbReference type="EMBL" id="MEC0487293.1"/>
    </source>
</evidence>
<dbReference type="AlphaFoldDB" id="A0A0T6BV54"/>
<comment type="caution">
    <text evidence="2">The sequence shown here is derived from an EMBL/GenBank/DDBJ whole genome shotgun (WGS) entry which is preliminary data.</text>
</comment>
<sequence>MSEIKKYVRIKRAYSKGAWYANQIGSVFPSLGTWENAYKVDSPDRALYIRQEDAELIVTEKRPANRNDRILITNADTVHGLYKNGDELVVDGQHKFGNGVFAYKEYDVHRLDCHYVTYKEYEVIVNNEEADEMENIEKRYDTAVENMNTATENLIAEIEELRLAAYAQGYEDARRALLTTAGRRRFRSVFRR</sequence>
<dbReference type="RefSeq" id="WP_048355950.1">
    <property type="nucleotide sequence ID" value="NZ_JARRTL010000029.1"/>
</dbReference>
<proteinExistence type="predicted"/>
<keyword evidence="5" id="KW-1185">Reference proteome</keyword>
<protein>
    <submittedName>
        <fullName evidence="2">Uncharacterized protein</fullName>
    </submittedName>
</protein>
<keyword evidence="1" id="KW-0175">Coiled coil</keyword>
<reference evidence="2" key="2">
    <citation type="submission" date="2015-10" db="EMBL/GenBank/DDBJ databases">
        <authorList>
            <person name="Gilbert D.G."/>
        </authorList>
    </citation>
    <scope>NUCLEOTIDE SEQUENCE</scope>
    <source>
        <strain evidence="2">GO-13</strain>
    </source>
</reference>
<dbReference type="EMBL" id="JARRTL010000029">
    <property type="protein sequence ID" value="MEC0487293.1"/>
    <property type="molecule type" value="Genomic_DNA"/>
</dbReference>
<evidence type="ECO:0000313" key="2">
    <source>
        <dbReference type="EMBL" id="KRT95513.1"/>
    </source>
</evidence>
<dbReference type="EMBL" id="LECW02000002">
    <property type="protein sequence ID" value="KRT95513.1"/>
    <property type="molecule type" value="Genomic_DNA"/>
</dbReference>
<organism evidence="2 4">
    <name type="scientific">Bacillus glycinifermentans</name>
    <dbReference type="NCBI Taxonomy" id="1664069"/>
    <lineage>
        <taxon>Bacteria</taxon>
        <taxon>Bacillati</taxon>
        <taxon>Bacillota</taxon>
        <taxon>Bacilli</taxon>
        <taxon>Bacillales</taxon>
        <taxon>Bacillaceae</taxon>
        <taxon>Bacillus</taxon>
    </lineage>
</organism>
<dbReference type="Proteomes" id="UP000036168">
    <property type="component" value="Unassembled WGS sequence"/>
</dbReference>
<name>A0A0T6BV54_9BACI</name>
<accession>A0A0T6BV54</accession>
<reference evidence="3 5" key="3">
    <citation type="submission" date="2023-03" db="EMBL/GenBank/DDBJ databases">
        <title>Agriculturally important microbes genome sequencing.</title>
        <authorList>
            <person name="Dunlap C."/>
        </authorList>
    </citation>
    <scope>NUCLEOTIDE SEQUENCE [LARGE SCALE GENOMIC DNA]</scope>
    <source>
        <strain evidence="3 5">CBP-3203</strain>
    </source>
</reference>
<feature type="coiled-coil region" evidence="1">
    <location>
        <begin position="126"/>
        <end position="164"/>
    </location>
</feature>
<evidence type="ECO:0000313" key="5">
    <source>
        <dbReference type="Proteomes" id="UP001341297"/>
    </source>
</evidence>
<evidence type="ECO:0000256" key="1">
    <source>
        <dbReference type="SAM" id="Coils"/>
    </source>
</evidence>
<reference evidence="2 4" key="1">
    <citation type="journal article" date="2015" name="Int. J. Syst. Evol. Microbiol.">
        <title>Bacillus glycinifermentans sp. nov., isolated from fermented soybean paste.</title>
        <authorList>
            <person name="Kim S.J."/>
            <person name="Dunlap C.A."/>
            <person name="Kwon S.W."/>
            <person name="Rooney A.P."/>
        </authorList>
    </citation>
    <scope>NUCLEOTIDE SEQUENCE [LARGE SCALE GENOMIC DNA]</scope>
    <source>
        <strain evidence="2 4">GO-13</strain>
    </source>
</reference>
<dbReference type="Proteomes" id="UP001341297">
    <property type="component" value="Unassembled WGS sequence"/>
</dbReference>